<reference evidence="4" key="1">
    <citation type="submission" date="2025-08" db="UniProtKB">
        <authorList>
            <consortium name="RefSeq"/>
        </authorList>
    </citation>
    <scope>IDENTIFICATION</scope>
</reference>
<feature type="domain" description="SET" evidence="2">
    <location>
        <begin position="154"/>
        <end position="284"/>
    </location>
</feature>
<evidence type="ECO:0000256" key="1">
    <source>
        <dbReference type="SAM" id="MobiDB-lite"/>
    </source>
</evidence>
<sequence>MPQPATSITGSSGDERVESPLPTNEAMPAVPEENPTRMHKDAAFSQLIKAHPLHVDTKPPKRKSCRMIESSLGDTLYNRWVYERSKLRCKEGIESFPRVRPSKKQLKKFLMQKDWDSKTLGEAILADWSPTRPVRGTNTGRLQLQSLIKKQRWPGLSAFTSEKGRGVTATRPFRHGEVVCDYHGTLLTHEEGIKRHANIAEGESGYMFFFRMPNTGERYCINAQDVPCPCHTDKPSTIGRLLNHSRKTKNVNIKPHCEVLDQPTVVFRALRDIGPGEELLFDYGVRKSSFQCEGSDLDWLDK</sequence>
<dbReference type="PANTHER" id="PTHR46167">
    <property type="entry name" value="N-LYSINE METHYLTRANSFERASE KMT5A"/>
    <property type="match status" value="1"/>
</dbReference>
<evidence type="ECO:0000313" key="3">
    <source>
        <dbReference type="Proteomes" id="UP000695022"/>
    </source>
</evidence>
<dbReference type="Gene3D" id="2.170.270.10">
    <property type="entry name" value="SET domain"/>
    <property type="match status" value="1"/>
</dbReference>
<organism evidence="3 4">
    <name type="scientific">Priapulus caudatus</name>
    <name type="common">Priapulid worm</name>
    <dbReference type="NCBI Taxonomy" id="37621"/>
    <lineage>
        <taxon>Eukaryota</taxon>
        <taxon>Metazoa</taxon>
        <taxon>Ecdysozoa</taxon>
        <taxon>Scalidophora</taxon>
        <taxon>Priapulida</taxon>
        <taxon>Priapulimorpha</taxon>
        <taxon>Priapulimorphida</taxon>
        <taxon>Priapulidae</taxon>
        <taxon>Priapulus</taxon>
    </lineage>
</organism>
<dbReference type="InterPro" id="IPR001214">
    <property type="entry name" value="SET_dom"/>
</dbReference>
<proteinExistence type="predicted"/>
<dbReference type="PANTHER" id="PTHR46167:SF1">
    <property type="entry name" value="N-LYSINE METHYLTRANSFERASE KMT5A"/>
    <property type="match status" value="1"/>
</dbReference>
<dbReference type="InterPro" id="IPR046341">
    <property type="entry name" value="SET_dom_sf"/>
</dbReference>
<keyword evidence="3" id="KW-1185">Reference proteome</keyword>
<protein>
    <submittedName>
        <fullName evidence="4">N-lysine methyltransferase SETD8-A-like</fullName>
    </submittedName>
</protein>
<dbReference type="RefSeq" id="XP_014679100.1">
    <property type="nucleotide sequence ID" value="XM_014823614.1"/>
</dbReference>
<evidence type="ECO:0000313" key="4">
    <source>
        <dbReference type="RefSeq" id="XP_014679100.1"/>
    </source>
</evidence>
<gene>
    <name evidence="4" type="primary">LOC106818947</name>
</gene>
<accession>A0ABM1F3S9</accession>
<dbReference type="SUPFAM" id="SSF82199">
    <property type="entry name" value="SET domain"/>
    <property type="match status" value="1"/>
</dbReference>
<dbReference type="Proteomes" id="UP000695022">
    <property type="component" value="Unplaced"/>
</dbReference>
<dbReference type="GeneID" id="106818947"/>
<dbReference type="SMART" id="SM00317">
    <property type="entry name" value="SET"/>
    <property type="match status" value="1"/>
</dbReference>
<evidence type="ECO:0000259" key="2">
    <source>
        <dbReference type="PROSITE" id="PS50280"/>
    </source>
</evidence>
<dbReference type="Pfam" id="PF00856">
    <property type="entry name" value="SET"/>
    <property type="match status" value="1"/>
</dbReference>
<feature type="region of interest" description="Disordered" evidence="1">
    <location>
        <begin position="1"/>
        <end position="33"/>
    </location>
</feature>
<name>A0ABM1F3S9_PRICU</name>
<dbReference type="InterPro" id="IPR051760">
    <property type="entry name" value="KMT5A"/>
</dbReference>
<dbReference type="PROSITE" id="PS50280">
    <property type="entry name" value="SET"/>
    <property type="match status" value="1"/>
</dbReference>
<feature type="compositionally biased region" description="Polar residues" evidence="1">
    <location>
        <begin position="1"/>
        <end position="12"/>
    </location>
</feature>